<reference evidence="1 2" key="1">
    <citation type="submission" date="2019-03" db="EMBL/GenBank/DDBJ databases">
        <title>First draft genome of Liparis tanakae, snailfish: a comprehensive survey of snailfish specific genes.</title>
        <authorList>
            <person name="Kim W."/>
            <person name="Song I."/>
            <person name="Jeong J.-H."/>
            <person name="Kim D."/>
            <person name="Kim S."/>
            <person name="Ryu S."/>
            <person name="Song J.Y."/>
            <person name="Lee S.K."/>
        </authorList>
    </citation>
    <scope>NUCLEOTIDE SEQUENCE [LARGE SCALE GENOMIC DNA]</scope>
    <source>
        <tissue evidence="1">Muscle</tissue>
    </source>
</reference>
<proteinExistence type="predicted"/>
<name>A0A4Z2IMM2_9TELE</name>
<evidence type="ECO:0000313" key="2">
    <source>
        <dbReference type="Proteomes" id="UP000314294"/>
    </source>
</evidence>
<dbReference type="EMBL" id="SRLO01000068">
    <property type="protein sequence ID" value="TNN79105.1"/>
    <property type="molecule type" value="Genomic_DNA"/>
</dbReference>
<keyword evidence="2" id="KW-1185">Reference proteome</keyword>
<organism evidence="1 2">
    <name type="scientific">Liparis tanakae</name>
    <name type="common">Tanaka's snailfish</name>
    <dbReference type="NCBI Taxonomy" id="230148"/>
    <lineage>
        <taxon>Eukaryota</taxon>
        <taxon>Metazoa</taxon>
        <taxon>Chordata</taxon>
        <taxon>Craniata</taxon>
        <taxon>Vertebrata</taxon>
        <taxon>Euteleostomi</taxon>
        <taxon>Actinopterygii</taxon>
        <taxon>Neopterygii</taxon>
        <taxon>Teleostei</taxon>
        <taxon>Neoteleostei</taxon>
        <taxon>Acanthomorphata</taxon>
        <taxon>Eupercaria</taxon>
        <taxon>Perciformes</taxon>
        <taxon>Cottioidei</taxon>
        <taxon>Cottales</taxon>
        <taxon>Liparidae</taxon>
        <taxon>Liparis</taxon>
    </lineage>
</organism>
<dbReference type="AlphaFoldDB" id="A0A4Z2IMM2"/>
<accession>A0A4Z2IMM2</accession>
<gene>
    <name evidence="1" type="ORF">EYF80_010784</name>
</gene>
<sequence>MADIGVTWLDSASNRMNSGGFSRLQKASSPPLTGRAEPLLALEPVEPVLSCADRQKYSAAVTLQCDCCGFLRFGDARCERQRLSFRTTGNNRLTDGTQGLLHADGQAADLTPPLHVTRRAGGPAGWLSEEEEHRTAVLLWDLALLRFLGAGSTWSREAGDPIPKSRPFSDYSSVNRGLFLQAQWKVYLVTKCDGQCVVASRASRELGISEH</sequence>
<comment type="caution">
    <text evidence="1">The sequence shown here is derived from an EMBL/GenBank/DDBJ whole genome shotgun (WGS) entry which is preliminary data.</text>
</comment>
<evidence type="ECO:0000313" key="1">
    <source>
        <dbReference type="EMBL" id="TNN79105.1"/>
    </source>
</evidence>
<dbReference type="Proteomes" id="UP000314294">
    <property type="component" value="Unassembled WGS sequence"/>
</dbReference>
<protein>
    <submittedName>
        <fullName evidence="1">Uncharacterized protein</fullName>
    </submittedName>
</protein>